<evidence type="ECO:0000313" key="5">
    <source>
        <dbReference type="EMBL" id="CAE8610626.1"/>
    </source>
</evidence>
<evidence type="ECO:0000256" key="1">
    <source>
        <dbReference type="ARBA" id="ARBA00008306"/>
    </source>
</evidence>
<reference evidence="5" key="1">
    <citation type="submission" date="2021-02" db="EMBL/GenBank/DDBJ databases">
        <authorList>
            <person name="Dougan E. K."/>
            <person name="Rhodes N."/>
            <person name="Thang M."/>
            <person name="Chan C."/>
        </authorList>
    </citation>
    <scope>NUCLEOTIDE SEQUENCE</scope>
</reference>
<sequence length="683" mass="74548">MAGSPPASRVALAGVAAGAAAAAVFGSAAFAVGPAGPAAGPVLSSRLRGAAAPGVSGPAANAASSGSSSVAALSLGSVLAAVAVAGRKQRVGSKRAAKVARQQAASSSVATATLKDFSNSLPECPATIWKADNIDIDNLPPVTTTGLLIIDALELGDALQNGSELQWFKAQRSTIMAQLQDHGAILFRNFDTTTDATGFRAFYDSLELNPCLDPIHTSGLRKMEHKKDAVYEAVNKPSLAQHLVGLHNESTCVKTATYGAFVCFKPADEGGGEFLLADGAAIINDMDKDVLRRLYTDKIRISVSNLDLNFIGALPDEYKESTASWFQDLILKTVAPKFDMDLEMIYGTDKSNPYRLQAIEHAQSPINTHPVTGQPVWFCNIHNHSRYLRDRRPCTVPEVGMTDVYKGDLSPIDYNDVAHINEVCERNIKRILMQKGDVILLDNYRVLHGRDVFQGERMHAVTWFESCGQDNRRNGETKAKTDDFMNSLINKPELAASLEGAFHIAYLSGSLAGHSRTALYHRARRLTEKELPHRSRALAQSVRLGSFELVVDRSIASTRSIPETMADTGEIQLEARDLSKQMGGLLVLRCDVNLHTDILDTPDIFWDEDRFEPNYQSCRSYLDIDKRVDILNQRLGVLKDLYDLLQNSLNVKHGTKLEWIVIILILVEVMLEVIELVHDAGSN</sequence>
<organism evidence="5 6">
    <name type="scientific">Polarella glacialis</name>
    <name type="common">Dinoflagellate</name>
    <dbReference type="NCBI Taxonomy" id="89957"/>
    <lineage>
        <taxon>Eukaryota</taxon>
        <taxon>Sar</taxon>
        <taxon>Alveolata</taxon>
        <taxon>Dinophyceae</taxon>
        <taxon>Suessiales</taxon>
        <taxon>Suessiaceae</taxon>
        <taxon>Polarella</taxon>
    </lineage>
</organism>
<accession>A0A813F8R8</accession>
<proteinExistence type="inferred from homology"/>
<gene>
    <name evidence="5" type="ORF">PGLA1383_LOCUS28439</name>
</gene>
<feature type="domain" description="TauD/TfdA-like" evidence="4">
    <location>
        <begin position="167"/>
        <end position="462"/>
    </location>
</feature>
<dbReference type="InterPro" id="IPR003734">
    <property type="entry name" value="DUF155"/>
</dbReference>
<dbReference type="OrthoDB" id="18302at2759"/>
<feature type="domain" description="DUF155" evidence="3">
    <location>
        <begin position="535"/>
        <end position="632"/>
    </location>
</feature>
<dbReference type="PANTHER" id="PTHR16255:SF1">
    <property type="entry name" value="REQUIRED FOR MEIOTIC NUCLEAR DIVISION PROTEIN 1 HOMOLOG"/>
    <property type="match status" value="1"/>
</dbReference>
<dbReference type="GO" id="GO:0005739">
    <property type="term" value="C:mitochondrion"/>
    <property type="evidence" value="ECO:0007669"/>
    <property type="project" value="UniProtKB-ARBA"/>
</dbReference>
<evidence type="ECO:0000259" key="3">
    <source>
        <dbReference type="Pfam" id="PF02582"/>
    </source>
</evidence>
<dbReference type="InterPro" id="IPR042098">
    <property type="entry name" value="TauD-like_sf"/>
</dbReference>
<keyword evidence="6" id="KW-1185">Reference proteome</keyword>
<evidence type="ECO:0000259" key="4">
    <source>
        <dbReference type="Pfam" id="PF02668"/>
    </source>
</evidence>
<dbReference type="InterPro" id="IPR051624">
    <property type="entry name" value="RMD1/Sad1-interacting"/>
</dbReference>
<comment type="similarity">
    <text evidence="1">Belongs to the RMD1/sif2 family.</text>
</comment>
<keyword evidence="2" id="KW-0560">Oxidoreductase</keyword>
<dbReference type="PANTHER" id="PTHR16255">
    <property type="entry name" value="REQUIRED FOR MEIOTIC NUCLEAR DIVISION PROTEIN 1 HOMOLOG"/>
    <property type="match status" value="1"/>
</dbReference>
<dbReference type="EMBL" id="CAJNNV010024789">
    <property type="protein sequence ID" value="CAE8610626.1"/>
    <property type="molecule type" value="Genomic_DNA"/>
</dbReference>
<dbReference type="AlphaFoldDB" id="A0A813F8R8"/>
<evidence type="ECO:0000313" key="6">
    <source>
        <dbReference type="Proteomes" id="UP000654075"/>
    </source>
</evidence>
<name>A0A813F8R8_POLGL</name>
<dbReference type="Pfam" id="PF02668">
    <property type="entry name" value="TauD"/>
    <property type="match status" value="1"/>
</dbReference>
<dbReference type="GO" id="GO:0016491">
    <property type="term" value="F:oxidoreductase activity"/>
    <property type="evidence" value="ECO:0007669"/>
    <property type="project" value="UniProtKB-KW"/>
</dbReference>
<evidence type="ECO:0000256" key="2">
    <source>
        <dbReference type="ARBA" id="ARBA00023002"/>
    </source>
</evidence>
<dbReference type="Gene3D" id="3.60.130.10">
    <property type="entry name" value="Clavaminate synthase-like"/>
    <property type="match status" value="1"/>
</dbReference>
<dbReference type="InterPro" id="IPR003819">
    <property type="entry name" value="TauD/TfdA-like"/>
</dbReference>
<protein>
    <recommendedName>
        <fullName evidence="7">TauD/TfdA-like domain-containing protein</fullName>
    </recommendedName>
</protein>
<dbReference type="Proteomes" id="UP000654075">
    <property type="component" value="Unassembled WGS sequence"/>
</dbReference>
<evidence type="ECO:0008006" key="7">
    <source>
        <dbReference type="Google" id="ProtNLM"/>
    </source>
</evidence>
<dbReference type="Pfam" id="PF02582">
    <property type="entry name" value="DUF155"/>
    <property type="match status" value="1"/>
</dbReference>
<dbReference type="SUPFAM" id="SSF51197">
    <property type="entry name" value="Clavaminate synthase-like"/>
    <property type="match status" value="1"/>
</dbReference>
<comment type="caution">
    <text evidence="5">The sequence shown here is derived from an EMBL/GenBank/DDBJ whole genome shotgun (WGS) entry which is preliminary data.</text>
</comment>